<name>A0ABW4K4X4_9HYPH</name>
<organism evidence="2 3">
    <name type="scientific">Methylopila henanensis</name>
    <dbReference type="NCBI Taxonomy" id="873516"/>
    <lineage>
        <taxon>Bacteria</taxon>
        <taxon>Pseudomonadati</taxon>
        <taxon>Pseudomonadota</taxon>
        <taxon>Alphaproteobacteria</taxon>
        <taxon>Hyphomicrobiales</taxon>
        <taxon>Methylopilaceae</taxon>
        <taxon>Methylopila</taxon>
    </lineage>
</organism>
<accession>A0ABW4K4X4</accession>
<gene>
    <name evidence="2" type="ORF">ACFSCV_04680</name>
</gene>
<comment type="caution">
    <text evidence="2">The sequence shown here is derived from an EMBL/GenBank/DDBJ whole genome shotgun (WGS) entry which is preliminary data.</text>
</comment>
<dbReference type="PIRSF" id="PIRSF032064">
    <property type="entry name" value="UCP032064"/>
    <property type="match status" value="1"/>
</dbReference>
<feature type="region of interest" description="Disordered" evidence="1">
    <location>
        <begin position="119"/>
        <end position="139"/>
    </location>
</feature>
<dbReference type="EMBL" id="JBHUER010000003">
    <property type="protein sequence ID" value="MFD1702294.1"/>
    <property type="molecule type" value="Genomic_DNA"/>
</dbReference>
<evidence type="ECO:0000256" key="1">
    <source>
        <dbReference type="SAM" id="MobiDB-lite"/>
    </source>
</evidence>
<sequence>MKTPRRAAALSELAPKALGPAVARQGFAGAEIVARWATIVGPEIAACSVPVKLSAPPRGQAPDPDAPPPLSTLLIRVEGAFALEVQHRTPDILARVNAHLGWACVGALRLRQGPISGFKRARRAEPEPPPPATPEEEARVRAAAAGVDEPALAEALDRLGKAVLARRRVTRA</sequence>
<dbReference type="RefSeq" id="WP_378797487.1">
    <property type="nucleotide sequence ID" value="NZ_JBHUER010000003.1"/>
</dbReference>
<protein>
    <submittedName>
        <fullName evidence="2">DUF721 domain-containing protein</fullName>
    </submittedName>
</protein>
<reference evidence="3" key="1">
    <citation type="journal article" date="2019" name="Int. J. Syst. Evol. Microbiol.">
        <title>The Global Catalogue of Microorganisms (GCM) 10K type strain sequencing project: providing services to taxonomists for standard genome sequencing and annotation.</title>
        <authorList>
            <consortium name="The Broad Institute Genomics Platform"/>
            <consortium name="The Broad Institute Genome Sequencing Center for Infectious Disease"/>
            <person name="Wu L."/>
            <person name="Ma J."/>
        </authorList>
    </citation>
    <scope>NUCLEOTIDE SEQUENCE [LARGE SCALE GENOMIC DNA]</scope>
    <source>
        <strain evidence="3">KCTC 23707</strain>
    </source>
</reference>
<dbReference type="Proteomes" id="UP001597308">
    <property type="component" value="Unassembled WGS sequence"/>
</dbReference>
<dbReference type="InterPro" id="IPR007922">
    <property type="entry name" value="DciA-like"/>
</dbReference>
<evidence type="ECO:0000313" key="2">
    <source>
        <dbReference type="EMBL" id="MFD1702294.1"/>
    </source>
</evidence>
<evidence type="ECO:0000313" key="3">
    <source>
        <dbReference type="Proteomes" id="UP001597308"/>
    </source>
</evidence>
<dbReference type="Pfam" id="PF05258">
    <property type="entry name" value="DciA"/>
    <property type="match status" value="1"/>
</dbReference>
<keyword evidence="3" id="KW-1185">Reference proteome</keyword>
<proteinExistence type="predicted"/>
<dbReference type="InterPro" id="IPR010593">
    <property type="entry name" value="DUF1159"/>
</dbReference>